<feature type="domain" description="Threonine/serine exporter-like N-terminal" evidence="9">
    <location>
        <begin position="60"/>
        <end position="305"/>
    </location>
</feature>
<dbReference type="InterPro" id="IPR010619">
    <property type="entry name" value="ThrE-like_N"/>
</dbReference>
<evidence type="ECO:0000259" key="9">
    <source>
        <dbReference type="Pfam" id="PF06738"/>
    </source>
</evidence>
<evidence type="ECO:0000256" key="4">
    <source>
        <dbReference type="ARBA" id="ARBA00022989"/>
    </source>
</evidence>
<organism evidence="11 12">
    <name type="scientific">Corynebacterium cystitidis DSM 20524</name>
    <dbReference type="NCBI Taxonomy" id="1121357"/>
    <lineage>
        <taxon>Bacteria</taxon>
        <taxon>Bacillati</taxon>
        <taxon>Actinomycetota</taxon>
        <taxon>Actinomycetes</taxon>
        <taxon>Mycobacteriales</taxon>
        <taxon>Corynebacteriaceae</taxon>
        <taxon>Corynebacterium</taxon>
    </lineage>
</organism>
<feature type="transmembrane region" description="Helical" evidence="8">
    <location>
        <begin position="351"/>
        <end position="372"/>
    </location>
</feature>
<feature type="transmembrane region" description="Helical" evidence="8">
    <location>
        <begin position="194"/>
        <end position="212"/>
    </location>
</feature>
<evidence type="ECO:0000256" key="5">
    <source>
        <dbReference type="ARBA" id="ARBA00023136"/>
    </source>
</evidence>
<keyword evidence="12" id="KW-1185">Reference proteome</keyword>
<comment type="similarity">
    <text evidence="6">Belongs to the ThrE exporter (TC 2.A.79) family.</text>
</comment>
<evidence type="ECO:0000313" key="12">
    <source>
        <dbReference type="Proteomes" id="UP000198929"/>
    </source>
</evidence>
<proteinExistence type="inferred from homology"/>
<dbReference type="Pfam" id="PF06738">
    <property type="entry name" value="ThrE"/>
    <property type="match status" value="1"/>
</dbReference>
<keyword evidence="5 8" id="KW-0472">Membrane</keyword>
<keyword evidence="2" id="KW-1003">Cell membrane</keyword>
<evidence type="ECO:0000256" key="1">
    <source>
        <dbReference type="ARBA" id="ARBA00004651"/>
    </source>
</evidence>
<dbReference type="GO" id="GO:0022857">
    <property type="term" value="F:transmembrane transporter activity"/>
    <property type="evidence" value="ECO:0007669"/>
    <property type="project" value="InterPro"/>
</dbReference>
<keyword evidence="3 8" id="KW-0812">Transmembrane</keyword>
<dbReference type="Proteomes" id="UP000198929">
    <property type="component" value="Unassembled WGS sequence"/>
</dbReference>
<feature type="transmembrane region" description="Helical" evidence="8">
    <location>
        <begin position="433"/>
        <end position="456"/>
    </location>
</feature>
<protein>
    <submittedName>
        <fullName evidence="11">Uncharacterized membrane protein YjjP, DUF1212 family</fullName>
    </submittedName>
</protein>
<reference evidence="12" key="1">
    <citation type="submission" date="2016-10" db="EMBL/GenBank/DDBJ databases">
        <authorList>
            <person name="Varghese N."/>
            <person name="Submissions S."/>
        </authorList>
    </citation>
    <scope>NUCLEOTIDE SEQUENCE [LARGE SCALE GENOMIC DNA]</scope>
    <source>
        <strain evidence="12">DSM 20524</strain>
    </source>
</reference>
<name>A0A1H9W943_9CORY</name>
<evidence type="ECO:0000259" key="10">
    <source>
        <dbReference type="Pfam" id="PF12821"/>
    </source>
</evidence>
<sequence length="536" mass="56173">MGGNWCARVLCVPNAFTKLWDKIRGDQVATIDQAITSPPPSPLAPVDLTDPAQVTAVMNIATRIGDLLLSSGTSNADTRAQMHTVASSYGLHYLHIDITFSSIRLHTTIGTTEKTPLSVMRVVDGMDPNFSKLAKVDKLIRSIRAGGTRPEMAEKILDEIYLSPPPYGPVMTLAGWIVFGGAVAILFGGGFGMATLGGITGGVIMVINTWLGKHSLPYFFQCVAGGLLATIPAAIAYEITAYAGIAFRPSLVIASGIVVLLAGLSLVQSLQDGMTGAPVTASARFFQTMLNTGGIVAGVAAGIQFSEIFGRGLPPMESMGATATFGSAGAIIVAGTVTAAAFAVASYGDWSAIWVSGLASSFGSVAYYLVLLPAETSPVLAAAICAVMVGLAGGLLARRFGVPPLITQIAGVTPFLPGLTTYRAMYGILNDQLLIGLANLGTAIGTALALAAGVTLGEWFARRIRRPQVLHPYRAFRAAGRITFQQIRRAERIARSQKIVRPAVRVPRRHAQANTAPQPPAHPSINPDQHESGSTK</sequence>
<dbReference type="PANTHER" id="PTHR34390:SF2">
    <property type="entry name" value="SUCCINATE TRANSPORTER SUBUNIT YJJP-RELATED"/>
    <property type="match status" value="1"/>
</dbReference>
<dbReference type="InterPro" id="IPR050539">
    <property type="entry name" value="ThrE_Dicarb/AminoAcid_Exp"/>
</dbReference>
<evidence type="ECO:0000256" key="2">
    <source>
        <dbReference type="ARBA" id="ARBA00022475"/>
    </source>
</evidence>
<dbReference type="STRING" id="1121357.SAMN05661109_02602"/>
<feature type="region of interest" description="Disordered" evidence="7">
    <location>
        <begin position="504"/>
        <end position="536"/>
    </location>
</feature>
<evidence type="ECO:0000256" key="6">
    <source>
        <dbReference type="ARBA" id="ARBA00034125"/>
    </source>
</evidence>
<feature type="domain" description="Threonine/Serine exporter ThrE" evidence="10">
    <location>
        <begin position="333"/>
        <end position="457"/>
    </location>
</feature>
<comment type="subcellular location">
    <subcellularLocation>
        <location evidence="1">Cell membrane</location>
        <topology evidence="1">Multi-pass membrane protein</topology>
    </subcellularLocation>
</comment>
<feature type="transmembrane region" description="Helical" evidence="8">
    <location>
        <begin position="218"/>
        <end position="239"/>
    </location>
</feature>
<dbReference type="EMBL" id="FOGQ01000018">
    <property type="protein sequence ID" value="SES30311.1"/>
    <property type="molecule type" value="Genomic_DNA"/>
</dbReference>
<feature type="transmembrane region" description="Helical" evidence="8">
    <location>
        <begin position="379"/>
        <end position="397"/>
    </location>
</feature>
<dbReference type="AlphaFoldDB" id="A0A1H9W943"/>
<evidence type="ECO:0000256" key="3">
    <source>
        <dbReference type="ARBA" id="ARBA00022692"/>
    </source>
</evidence>
<evidence type="ECO:0000313" key="11">
    <source>
        <dbReference type="EMBL" id="SES30311.1"/>
    </source>
</evidence>
<dbReference type="GO" id="GO:0015744">
    <property type="term" value="P:succinate transport"/>
    <property type="evidence" value="ECO:0007669"/>
    <property type="project" value="TreeGrafter"/>
</dbReference>
<accession>A0A1H9W943</accession>
<dbReference type="NCBIfam" id="NF047720">
    <property type="entry name" value="ThrSerExpThrE"/>
    <property type="match status" value="1"/>
</dbReference>
<feature type="transmembrane region" description="Helical" evidence="8">
    <location>
        <begin position="290"/>
        <end position="309"/>
    </location>
</feature>
<gene>
    <name evidence="11" type="ORF">SAMN05661109_02602</name>
</gene>
<dbReference type="Pfam" id="PF12821">
    <property type="entry name" value="ThrE_2"/>
    <property type="match status" value="1"/>
</dbReference>
<evidence type="ECO:0000256" key="8">
    <source>
        <dbReference type="SAM" id="Phobius"/>
    </source>
</evidence>
<feature type="transmembrane region" description="Helical" evidence="8">
    <location>
        <begin position="251"/>
        <end position="270"/>
    </location>
</feature>
<dbReference type="PANTHER" id="PTHR34390">
    <property type="entry name" value="UPF0442 PROTEIN YJJB-RELATED"/>
    <property type="match status" value="1"/>
</dbReference>
<dbReference type="GO" id="GO:0005886">
    <property type="term" value="C:plasma membrane"/>
    <property type="evidence" value="ECO:0007669"/>
    <property type="project" value="UniProtKB-SubCell"/>
</dbReference>
<evidence type="ECO:0000256" key="7">
    <source>
        <dbReference type="SAM" id="MobiDB-lite"/>
    </source>
</evidence>
<feature type="transmembrane region" description="Helical" evidence="8">
    <location>
        <begin position="321"/>
        <end position="345"/>
    </location>
</feature>
<keyword evidence="4 8" id="KW-1133">Transmembrane helix</keyword>
<dbReference type="InterPro" id="IPR024528">
    <property type="entry name" value="ThrE_2"/>
</dbReference>